<gene>
    <name evidence="2" type="ORF">D0864_08629</name>
    <name evidence="1" type="ORF">D0865_05241</name>
</gene>
<evidence type="ECO:0000313" key="4">
    <source>
        <dbReference type="Proteomes" id="UP000270230"/>
    </source>
</evidence>
<dbReference type="AlphaFoldDB" id="A0A3M7CP40"/>
<feature type="non-terminal residue" evidence="1">
    <location>
        <position position="1"/>
    </location>
</feature>
<dbReference type="Proteomes" id="UP000269539">
    <property type="component" value="Unassembled WGS sequence"/>
</dbReference>
<evidence type="ECO:0000313" key="3">
    <source>
        <dbReference type="Proteomes" id="UP000269539"/>
    </source>
</evidence>
<dbReference type="EMBL" id="QWIN01000344">
    <property type="protein sequence ID" value="RMY53456.1"/>
    <property type="molecule type" value="Genomic_DNA"/>
</dbReference>
<accession>A0A3M7CP40</accession>
<protein>
    <submittedName>
        <fullName evidence="1">Uncharacterized protein</fullName>
    </submittedName>
</protein>
<proteinExistence type="predicted"/>
<evidence type="ECO:0000313" key="2">
    <source>
        <dbReference type="EMBL" id="RMY80531.1"/>
    </source>
</evidence>
<evidence type="ECO:0000313" key="1">
    <source>
        <dbReference type="EMBL" id="RMY53456.1"/>
    </source>
</evidence>
<dbReference type="Proteomes" id="UP000270230">
    <property type="component" value="Unassembled WGS sequence"/>
</dbReference>
<reference evidence="3 4" key="1">
    <citation type="journal article" date="2018" name="BMC Genomics">
        <title>Genomic evidence for intraspecific hybridization in a clonal and extremely halotolerant yeast.</title>
        <authorList>
            <person name="Gostincar C."/>
            <person name="Stajich J.E."/>
            <person name="Zupancic J."/>
            <person name="Zalar P."/>
            <person name="Gunde-Cimerman N."/>
        </authorList>
    </citation>
    <scope>NUCLEOTIDE SEQUENCE [LARGE SCALE GENOMIC DNA]</scope>
    <source>
        <strain evidence="2 3">EXF-10513</strain>
        <strain evidence="1 4">EXF-151</strain>
    </source>
</reference>
<organism evidence="1 4">
    <name type="scientific">Hortaea werneckii</name>
    <name type="common">Black yeast</name>
    <name type="synonym">Cladosporium werneckii</name>
    <dbReference type="NCBI Taxonomy" id="91943"/>
    <lineage>
        <taxon>Eukaryota</taxon>
        <taxon>Fungi</taxon>
        <taxon>Dikarya</taxon>
        <taxon>Ascomycota</taxon>
        <taxon>Pezizomycotina</taxon>
        <taxon>Dothideomycetes</taxon>
        <taxon>Dothideomycetidae</taxon>
        <taxon>Mycosphaerellales</taxon>
        <taxon>Teratosphaeriaceae</taxon>
        <taxon>Hortaea</taxon>
    </lineage>
</organism>
<name>A0A3M7CP40_HORWE</name>
<dbReference type="EMBL" id="QWIO01001007">
    <property type="protein sequence ID" value="RMY80531.1"/>
    <property type="molecule type" value="Genomic_DNA"/>
</dbReference>
<comment type="caution">
    <text evidence="1">The sequence shown here is derived from an EMBL/GenBank/DDBJ whole genome shotgun (WGS) entry which is preliminary data.</text>
</comment>
<sequence>SLFDYAYGTYERAEDVTYDKSDIGNSQVLVGVTVKPFENERGSGACPFKFLHTGRQKQETPGSLADIACLKGFTDFDVAFCPEAFTANIGNVRSRTYS</sequence>